<dbReference type="GO" id="GO:0000785">
    <property type="term" value="C:chromatin"/>
    <property type="evidence" value="ECO:0007669"/>
    <property type="project" value="EnsemblFungi"/>
</dbReference>
<dbReference type="NCBIfam" id="TIGR00654">
    <property type="entry name" value="PhzF_family"/>
    <property type="match status" value="1"/>
</dbReference>
<dbReference type="Pfam" id="PF02567">
    <property type="entry name" value="PhzC-PhzF"/>
    <property type="match status" value="1"/>
</dbReference>
<dbReference type="OrthoDB" id="75169at2759"/>
<dbReference type="RefSeq" id="XP_003681807.1">
    <property type="nucleotide sequence ID" value="XM_003681759.1"/>
</dbReference>
<proteinExistence type="predicted"/>
<dbReference type="GO" id="GO:0016853">
    <property type="term" value="F:isomerase activity"/>
    <property type="evidence" value="ECO:0007669"/>
    <property type="project" value="TreeGrafter"/>
</dbReference>
<organism evidence="2 3">
    <name type="scientific">Torulaspora delbrueckii</name>
    <name type="common">Yeast</name>
    <name type="synonym">Candida colliculosa</name>
    <dbReference type="NCBI Taxonomy" id="4950"/>
    <lineage>
        <taxon>Eukaryota</taxon>
        <taxon>Fungi</taxon>
        <taxon>Dikarya</taxon>
        <taxon>Ascomycota</taxon>
        <taxon>Saccharomycotina</taxon>
        <taxon>Saccharomycetes</taxon>
        <taxon>Saccharomycetales</taxon>
        <taxon>Saccharomycetaceae</taxon>
        <taxon>Torulaspora</taxon>
    </lineage>
</organism>
<dbReference type="EMBL" id="HE616746">
    <property type="protein sequence ID" value="CCE92596.1"/>
    <property type="molecule type" value="Genomic_DNA"/>
</dbReference>
<dbReference type="GO" id="GO:0030968">
    <property type="term" value="P:endoplasmic reticulum unfolded protein response"/>
    <property type="evidence" value="ECO:0007669"/>
    <property type="project" value="EnsemblFungi"/>
</dbReference>
<dbReference type="PANTHER" id="PTHR13774">
    <property type="entry name" value="PHENAZINE BIOSYNTHESIS PROTEIN"/>
    <property type="match status" value="1"/>
</dbReference>
<dbReference type="GeneID" id="11503997"/>
<protein>
    <recommendedName>
        <fullName evidence="4">Phenazine biosynthesis protein</fullName>
    </recommendedName>
</protein>
<reference evidence="2 3" key="1">
    <citation type="journal article" date="2011" name="Proc. Natl. Acad. Sci. U.S.A.">
        <title>Evolutionary erosion of yeast sex chromosomes by mating-type switching accidents.</title>
        <authorList>
            <person name="Gordon J.L."/>
            <person name="Armisen D."/>
            <person name="Proux-Wera E."/>
            <person name="Oheigeartaigh S.S."/>
            <person name="Byrne K.P."/>
            <person name="Wolfe K.H."/>
        </authorList>
    </citation>
    <scope>NUCLEOTIDE SEQUENCE [LARGE SCALE GENOMIC DNA]</scope>
    <source>
        <strain evidence="3">ATCC 10662 / CBS 1146 / NBRC 0425 / NCYC 2629 / NRRL Y-866</strain>
    </source>
</reference>
<feature type="active site" evidence="1">
    <location>
        <position position="52"/>
    </location>
</feature>
<dbReference type="AlphaFoldDB" id="G8ZVF2"/>
<evidence type="ECO:0000313" key="2">
    <source>
        <dbReference type="EMBL" id="CCE92596.1"/>
    </source>
</evidence>
<dbReference type="STRING" id="1076872.G8ZVF2"/>
<evidence type="ECO:0000313" key="3">
    <source>
        <dbReference type="Proteomes" id="UP000005627"/>
    </source>
</evidence>
<dbReference type="Gene3D" id="3.10.310.10">
    <property type="entry name" value="Diaminopimelate Epimerase, Chain A, domain 1"/>
    <property type="match status" value="2"/>
</dbReference>
<keyword evidence="3" id="KW-1185">Reference proteome</keyword>
<name>G8ZVF2_TORDE</name>
<sequence>MSMNLPFLQVDVFTSIPFMGNPVAVVNCMNATDGIISDEQLQSIANWTNLSETTFLFKPSDEKCDYKVRIFTPASELPFAGHPTVGSARAYLKFTGKTKVKSLLQECELGIVNLSIADNGKISFRAPSVNIEEISHSAIDEYQQSLSIEHVATPKLLHVGPKWVVYLTSNADTCYNANPDFAGLAKVSKHYGHSGIILAGKKPGEGNEYEMRAFAPCEGVDEDPVCGSGSIALIGYLQDLYEVQETTEFKITQGGRVKRQGHISSRVVAEKDGELSFVSGGDSVIIIEGSITL</sequence>
<dbReference type="eggNOG" id="KOG3033">
    <property type="taxonomic scope" value="Eukaryota"/>
</dbReference>
<dbReference type="Proteomes" id="UP000005627">
    <property type="component" value="Chromosome 5"/>
</dbReference>
<dbReference type="InParanoid" id="G8ZVF2"/>
<gene>
    <name evidence="2" type="primary">TDEL0E03530</name>
    <name evidence="2" type="ORF">TDEL_0E03530</name>
</gene>
<dbReference type="KEGG" id="tdl:TDEL_0E03530"/>
<dbReference type="HOGENOM" id="CLU_048756_0_0_1"/>
<dbReference type="PANTHER" id="PTHR13774:SF32">
    <property type="entry name" value="ANTISENSE-ENHANCING SEQUENCE 1"/>
    <property type="match status" value="1"/>
</dbReference>
<dbReference type="FunCoup" id="G8ZVF2">
    <property type="interactions" value="181"/>
</dbReference>
<dbReference type="SUPFAM" id="SSF54506">
    <property type="entry name" value="Diaminopimelate epimerase-like"/>
    <property type="match status" value="1"/>
</dbReference>
<dbReference type="GO" id="GO:0005737">
    <property type="term" value="C:cytoplasm"/>
    <property type="evidence" value="ECO:0007669"/>
    <property type="project" value="TreeGrafter"/>
</dbReference>
<evidence type="ECO:0008006" key="4">
    <source>
        <dbReference type="Google" id="ProtNLM"/>
    </source>
</evidence>
<dbReference type="PIRSF" id="PIRSF016184">
    <property type="entry name" value="PhzC_PhzF"/>
    <property type="match status" value="1"/>
</dbReference>
<accession>G8ZVF2</accession>
<dbReference type="InterPro" id="IPR003719">
    <property type="entry name" value="Phenazine_PhzF-like"/>
</dbReference>
<evidence type="ECO:0000256" key="1">
    <source>
        <dbReference type="PIRSR" id="PIRSR016184-1"/>
    </source>
</evidence>